<accession>A0A3P3T9G7</accession>
<gene>
    <name evidence="1" type="ORF">EHV15_34275</name>
</gene>
<dbReference type="Proteomes" id="UP000267017">
    <property type="component" value="Unassembled WGS sequence"/>
</dbReference>
<name>A0A3P3T9G7_9BACL</name>
<keyword evidence="2" id="KW-1185">Reference proteome</keyword>
<comment type="caution">
    <text evidence="1">The sequence shown here is derived from an EMBL/GenBank/DDBJ whole genome shotgun (WGS) entry which is preliminary data.</text>
</comment>
<proteinExistence type="predicted"/>
<dbReference type="EMBL" id="RRCN01000002">
    <property type="protein sequence ID" value="RRJ54666.1"/>
    <property type="molecule type" value="Genomic_DNA"/>
</dbReference>
<sequence>MSINQIQDNLSAPDTIEQRFSDFVDYLKTIVLGFTDSHKSEPRTELNGFSDLHLNILLDDVLSVLKARRTHPDKVVLFNSISEEDLITYSSLLNDDLIRRLRRE</sequence>
<evidence type="ECO:0000313" key="1">
    <source>
        <dbReference type="EMBL" id="RRJ54666.1"/>
    </source>
</evidence>
<protein>
    <submittedName>
        <fullName evidence="1">Uncharacterized protein</fullName>
    </submittedName>
</protein>
<dbReference type="AlphaFoldDB" id="A0A3P3T9G7"/>
<evidence type="ECO:0000313" key="2">
    <source>
        <dbReference type="Proteomes" id="UP000267017"/>
    </source>
</evidence>
<reference evidence="1 2" key="1">
    <citation type="submission" date="2018-11" db="EMBL/GenBank/DDBJ databases">
        <title>Genome sequencing of Paenibacillus sp. KCOM 3021 (= ChDC PVNT-B20).</title>
        <authorList>
            <person name="Kook J.-K."/>
            <person name="Park S.-N."/>
            <person name="Lim Y.K."/>
        </authorList>
    </citation>
    <scope>NUCLEOTIDE SEQUENCE [LARGE SCALE GENOMIC DNA]</scope>
    <source>
        <strain evidence="1 2">KCOM 3021</strain>
    </source>
</reference>
<dbReference type="RefSeq" id="WP_128635753.1">
    <property type="nucleotide sequence ID" value="NZ_RRCN01000002.1"/>
</dbReference>
<organism evidence="1 2">
    <name type="scientific">Paenibacillus oralis</name>
    <dbReference type="NCBI Taxonomy" id="2490856"/>
    <lineage>
        <taxon>Bacteria</taxon>
        <taxon>Bacillati</taxon>
        <taxon>Bacillota</taxon>
        <taxon>Bacilli</taxon>
        <taxon>Bacillales</taxon>
        <taxon>Paenibacillaceae</taxon>
        <taxon>Paenibacillus</taxon>
    </lineage>
</organism>